<dbReference type="AlphaFoldDB" id="A0A917EUQ6"/>
<dbReference type="EMBL" id="BMGP01000001">
    <property type="protein sequence ID" value="GGF14657.1"/>
    <property type="molecule type" value="Genomic_DNA"/>
</dbReference>
<sequence length="74" mass="7568">MRMSPTCGVPVGDGQNLTRTSAPVAVEKGGSSEDDILPAIVRAAAEPSVAECADRAGVHDKDSGVSPFWGACLR</sequence>
<evidence type="ECO:0000256" key="1">
    <source>
        <dbReference type="SAM" id="MobiDB-lite"/>
    </source>
</evidence>
<organism evidence="2 3">
    <name type="scientific">Subtercola lobariae</name>
    <dbReference type="NCBI Taxonomy" id="1588641"/>
    <lineage>
        <taxon>Bacteria</taxon>
        <taxon>Bacillati</taxon>
        <taxon>Actinomycetota</taxon>
        <taxon>Actinomycetes</taxon>
        <taxon>Micrococcales</taxon>
        <taxon>Microbacteriaceae</taxon>
        <taxon>Subtercola</taxon>
    </lineage>
</organism>
<reference evidence="2 3" key="1">
    <citation type="journal article" date="2014" name="Int. J. Syst. Evol. Microbiol.">
        <title>Complete genome sequence of Corynebacterium casei LMG S-19264T (=DSM 44701T), isolated from a smear-ripened cheese.</title>
        <authorList>
            <consortium name="US DOE Joint Genome Institute (JGI-PGF)"/>
            <person name="Walter F."/>
            <person name="Albersmeier A."/>
            <person name="Kalinowski J."/>
            <person name="Ruckert C."/>
        </authorList>
    </citation>
    <scope>NUCLEOTIDE SEQUENCE [LARGE SCALE GENOMIC DNA]</scope>
    <source>
        <strain evidence="2 3">CGMCC 1.12976</strain>
    </source>
</reference>
<dbReference type="Proteomes" id="UP000598775">
    <property type="component" value="Unassembled WGS sequence"/>
</dbReference>
<evidence type="ECO:0000313" key="2">
    <source>
        <dbReference type="EMBL" id="GGF14657.1"/>
    </source>
</evidence>
<comment type="caution">
    <text evidence="2">The sequence shown here is derived from an EMBL/GenBank/DDBJ whole genome shotgun (WGS) entry which is preliminary data.</text>
</comment>
<accession>A0A917EUQ6</accession>
<proteinExistence type="predicted"/>
<name>A0A917EUQ6_9MICO</name>
<keyword evidence="3" id="KW-1185">Reference proteome</keyword>
<evidence type="ECO:0000313" key="3">
    <source>
        <dbReference type="Proteomes" id="UP000598775"/>
    </source>
</evidence>
<feature type="region of interest" description="Disordered" evidence="1">
    <location>
        <begin position="1"/>
        <end position="21"/>
    </location>
</feature>
<protein>
    <submittedName>
        <fullName evidence="2">Uncharacterized protein</fullName>
    </submittedName>
</protein>
<gene>
    <name evidence="2" type="ORF">GCM10011399_05670</name>
</gene>